<organism evidence="1">
    <name type="scientific">hydrothermal vent metagenome</name>
    <dbReference type="NCBI Taxonomy" id="652676"/>
    <lineage>
        <taxon>unclassified sequences</taxon>
        <taxon>metagenomes</taxon>
        <taxon>ecological metagenomes</taxon>
    </lineage>
</organism>
<gene>
    <name evidence="1" type="ORF">MGWOODY_Clf2880</name>
</gene>
<dbReference type="InterPro" id="IPR036412">
    <property type="entry name" value="HAD-like_sf"/>
</dbReference>
<accession>A0A160V8Z0</accession>
<evidence type="ECO:0000313" key="1">
    <source>
        <dbReference type="EMBL" id="CUV02422.1"/>
    </source>
</evidence>
<reference evidence="1" key="1">
    <citation type="submission" date="2015-10" db="EMBL/GenBank/DDBJ databases">
        <authorList>
            <person name="Gilbert D.G."/>
        </authorList>
    </citation>
    <scope>NUCLEOTIDE SEQUENCE</scope>
</reference>
<dbReference type="EMBL" id="FAXA01000257">
    <property type="protein sequence ID" value="CUV02422.1"/>
    <property type="molecule type" value="Genomic_DNA"/>
</dbReference>
<dbReference type="SUPFAM" id="SSF56784">
    <property type="entry name" value="HAD-like"/>
    <property type="match status" value="1"/>
</dbReference>
<protein>
    <recommendedName>
        <fullName evidence="2">Haloacid dehalogenase-like hydrolase</fullName>
    </recommendedName>
</protein>
<proteinExistence type="predicted"/>
<evidence type="ECO:0008006" key="2">
    <source>
        <dbReference type="Google" id="ProtNLM"/>
    </source>
</evidence>
<dbReference type="AlphaFoldDB" id="A0A160V8Z0"/>
<dbReference type="InterPro" id="IPR023214">
    <property type="entry name" value="HAD_sf"/>
</dbReference>
<name>A0A160V8Z0_9ZZZZ</name>
<sequence length="291" mass="32814">MAQDVIAIICDCDGTLCPDTTNQLVSGLGIDTHEFWNKYVDALVSDGWDHTLAYLNKLLDLTRDRLIDLLTRSKMEEVGKNVEFYPGALDFVGRLQERLSASSEYQEAGISIEWYILSSGIEDILRASRLGGISTDIFGCAFEYEPTGRATTVKRSVTFTEKTKFAHAISKGISGDELRRRPYRVNDAMKEEDKRVPFRNMVYIGDGPSDIPCFSMIKAFDGHAIGVWPPEDSELKKSFELAQGDRLTVGPYKADYLEGSDLFRMLWRIVEGIADSMLEKRQQQFRSAPSH</sequence>
<dbReference type="Gene3D" id="3.40.50.1000">
    <property type="entry name" value="HAD superfamily/HAD-like"/>
    <property type="match status" value="1"/>
</dbReference>